<accession>A0ACB5UCA0</accession>
<comment type="caution">
    <text evidence="1">The sequence shown here is derived from an EMBL/GenBank/DDBJ whole genome shotgun (WGS) entry which is preliminary data.</text>
</comment>
<dbReference type="Proteomes" id="UP001165064">
    <property type="component" value="Unassembled WGS sequence"/>
</dbReference>
<gene>
    <name evidence="1" type="ORF">Amon02_001332000</name>
</gene>
<proteinExistence type="predicted"/>
<dbReference type="EMBL" id="BSXS01017163">
    <property type="protein sequence ID" value="GMF08618.1"/>
    <property type="molecule type" value="Genomic_DNA"/>
</dbReference>
<evidence type="ECO:0000313" key="2">
    <source>
        <dbReference type="Proteomes" id="UP001165064"/>
    </source>
</evidence>
<name>A0ACB5UCA0_AMBMO</name>
<evidence type="ECO:0000313" key="1">
    <source>
        <dbReference type="EMBL" id="GMF08618.1"/>
    </source>
</evidence>
<sequence length="125" mass="14936">MLNGSYVWEVAKTIDDSYQHFLDTRAKYDYTKHSSNNHKEYRRIKRGAFNQIESITGGPVPSSRRYVLYNMLNPDPQFRMRTYQMWQSDWVKSITWHQLHHLQQQLIQHTNSLSHMANPTLVEPV</sequence>
<organism evidence="1 2">
    <name type="scientific">Ambrosiozyma monospora</name>
    <name type="common">Yeast</name>
    <name type="synonym">Endomycopsis monosporus</name>
    <dbReference type="NCBI Taxonomy" id="43982"/>
    <lineage>
        <taxon>Eukaryota</taxon>
        <taxon>Fungi</taxon>
        <taxon>Dikarya</taxon>
        <taxon>Ascomycota</taxon>
        <taxon>Saccharomycotina</taxon>
        <taxon>Pichiomycetes</taxon>
        <taxon>Pichiales</taxon>
        <taxon>Pichiaceae</taxon>
        <taxon>Ambrosiozyma</taxon>
    </lineage>
</organism>
<protein>
    <submittedName>
        <fullName evidence="1">Unnamed protein product</fullName>
    </submittedName>
</protein>
<reference evidence="1" key="1">
    <citation type="submission" date="2023-04" db="EMBL/GenBank/DDBJ databases">
        <title>Ambrosiozyma monospora NBRC 10751.</title>
        <authorList>
            <person name="Ichikawa N."/>
            <person name="Sato H."/>
            <person name="Tonouchi N."/>
        </authorList>
    </citation>
    <scope>NUCLEOTIDE SEQUENCE</scope>
    <source>
        <strain evidence="1">NBRC 10751</strain>
    </source>
</reference>
<keyword evidence="2" id="KW-1185">Reference proteome</keyword>